<comment type="similarity">
    <text evidence="1">Belongs to the short-chain dehydrogenases/reductases (SDR) family.</text>
</comment>
<feature type="compositionally biased region" description="Basic and acidic residues" evidence="3">
    <location>
        <begin position="26"/>
        <end position="35"/>
    </location>
</feature>
<dbReference type="SUPFAM" id="SSF51735">
    <property type="entry name" value="NAD(P)-binding Rossmann-fold domains"/>
    <property type="match status" value="1"/>
</dbReference>
<gene>
    <name evidence="4" type="ORF">PG996_009259</name>
</gene>
<reference evidence="4 5" key="1">
    <citation type="submission" date="2023-01" db="EMBL/GenBank/DDBJ databases">
        <title>Analysis of 21 Apiospora genomes using comparative genomics revels a genus with tremendous synthesis potential of carbohydrate active enzymes and secondary metabolites.</title>
        <authorList>
            <person name="Sorensen T."/>
        </authorList>
    </citation>
    <scope>NUCLEOTIDE SEQUENCE [LARGE SCALE GENOMIC DNA]</scope>
    <source>
        <strain evidence="4 5">CBS 83171</strain>
    </source>
</reference>
<dbReference type="InterPro" id="IPR002347">
    <property type="entry name" value="SDR_fam"/>
</dbReference>
<dbReference type="PANTHER" id="PTHR43008">
    <property type="entry name" value="BENZIL REDUCTASE"/>
    <property type="match status" value="1"/>
</dbReference>
<protein>
    <submittedName>
        <fullName evidence="4">Uncharacterized protein</fullName>
    </submittedName>
</protein>
<evidence type="ECO:0000256" key="2">
    <source>
        <dbReference type="ARBA" id="ARBA00023002"/>
    </source>
</evidence>
<comment type="caution">
    <text evidence="4">The sequence shown here is derived from an EMBL/GenBank/DDBJ whole genome shotgun (WGS) entry which is preliminary data.</text>
</comment>
<evidence type="ECO:0000256" key="3">
    <source>
        <dbReference type="SAM" id="MobiDB-lite"/>
    </source>
</evidence>
<sequence length="279" mass="30274">MTFHASPLSNKDLAKQKTKTRKKEKTVKPGEESPASRENIGAKKGLADFELTGKVFVVTGGGQGLGLALAEALVEAGGKVYYVDRTPEPDEAWQQAQERVVPEWGGSLHYRQHDYFKQDAPDHEEQLDRLIQSITEENGHLDGLSAARQMLTHNTRGTIVLVAHLSSLVANKGLLSAVPNSPRAALVQLARDLATRWSPINPDGSGGIRVNCISPDNILTPVLEAQFVKDPGLKEYCEKDNMMGRLADNSEFKGAVLFLSSKASSFMTGGNRLVDGGKL</sequence>
<keyword evidence="2" id="KW-0560">Oxidoreductase</keyword>
<dbReference type="EMBL" id="JAQQWM010000006">
    <property type="protein sequence ID" value="KAK8059329.1"/>
    <property type="molecule type" value="Genomic_DNA"/>
</dbReference>
<dbReference type="Pfam" id="PF00106">
    <property type="entry name" value="adh_short"/>
    <property type="match status" value="1"/>
</dbReference>
<dbReference type="InterPro" id="IPR036291">
    <property type="entry name" value="NAD(P)-bd_dom_sf"/>
</dbReference>
<dbReference type="PANTHER" id="PTHR43008:SF10">
    <property type="entry name" value="CHAIN DEHYDROGENASE_OXIDOREDUCTASE, PUTATIVE (AFU_ORTHOLOGUE AFUA_2G15740)-RELATED"/>
    <property type="match status" value="1"/>
</dbReference>
<feature type="region of interest" description="Disordered" evidence="3">
    <location>
        <begin position="1"/>
        <end position="41"/>
    </location>
</feature>
<evidence type="ECO:0000256" key="1">
    <source>
        <dbReference type="ARBA" id="ARBA00006484"/>
    </source>
</evidence>
<evidence type="ECO:0000313" key="5">
    <source>
        <dbReference type="Proteomes" id="UP001446871"/>
    </source>
</evidence>
<feature type="compositionally biased region" description="Basic residues" evidence="3">
    <location>
        <begin position="16"/>
        <end position="25"/>
    </location>
</feature>
<name>A0ABR1UNA6_9PEZI</name>
<accession>A0ABR1UNA6</accession>
<dbReference type="PRINTS" id="PR00081">
    <property type="entry name" value="GDHRDH"/>
</dbReference>
<proteinExistence type="inferred from homology"/>
<dbReference type="Gene3D" id="3.40.50.720">
    <property type="entry name" value="NAD(P)-binding Rossmann-like Domain"/>
    <property type="match status" value="2"/>
</dbReference>
<evidence type="ECO:0000313" key="4">
    <source>
        <dbReference type="EMBL" id="KAK8059329.1"/>
    </source>
</evidence>
<keyword evidence="5" id="KW-1185">Reference proteome</keyword>
<dbReference type="Proteomes" id="UP001446871">
    <property type="component" value="Unassembled WGS sequence"/>
</dbReference>
<organism evidence="4 5">
    <name type="scientific">Apiospora saccharicola</name>
    <dbReference type="NCBI Taxonomy" id="335842"/>
    <lineage>
        <taxon>Eukaryota</taxon>
        <taxon>Fungi</taxon>
        <taxon>Dikarya</taxon>
        <taxon>Ascomycota</taxon>
        <taxon>Pezizomycotina</taxon>
        <taxon>Sordariomycetes</taxon>
        <taxon>Xylariomycetidae</taxon>
        <taxon>Amphisphaeriales</taxon>
        <taxon>Apiosporaceae</taxon>
        <taxon>Apiospora</taxon>
    </lineage>
</organism>
<dbReference type="Pfam" id="PF13561">
    <property type="entry name" value="adh_short_C2"/>
    <property type="match status" value="1"/>
</dbReference>